<evidence type="ECO:0000256" key="2">
    <source>
        <dbReference type="ARBA" id="ARBA00022670"/>
    </source>
</evidence>
<dbReference type="InterPro" id="IPR003961">
    <property type="entry name" value="FN3_dom"/>
</dbReference>
<dbReference type="GO" id="GO:0000272">
    <property type="term" value="P:polysaccharide catabolic process"/>
    <property type="evidence" value="ECO:0007669"/>
    <property type="project" value="UniProtKB-KW"/>
</dbReference>
<evidence type="ECO:0000259" key="7">
    <source>
        <dbReference type="PROSITE" id="PS50853"/>
    </source>
</evidence>
<name>A0A849BN39_9ACTN</name>
<keyword evidence="3" id="KW-0378">Hydrolase</keyword>
<dbReference type="InterPro" id="IPR051201">
    <property type="entry name" value="Chloro_Bact_Ser_Proteases"/>
</dbReference>
<keyword evidence="6" id="KW-0732">Signal</keyword>
<dbReference type="AlphaFoldDB" id="A0A849BN39"/>
<evidence type="ECO:0000256" key="5">
    <source>
        <dbReference type="ARBA" id="ARBA00023326"/>
    </source>
</evidence>
<sequence>MASPRTRRSTAALVASLAVGLVLTGCGAAAPGAGAAVEAVTVQAAPRMAPVAAATARPEAPRALALHVEGDAVVATWEAPDGPGAVMTGYELFVDDAPAVVLDAAARSSRLAGVVPGDGVLVQLRAVAGDLPGRTAEASLERTYRTPAPRWALEEERAIAAAAAAASAAVPAPAAAPAAVPASARVAEERAAAPAPAPASSPAAPDWAALYRAVEGSVVQVSREGCTPGDASTGTAFFVGPDLLVTAAHVVEDAASLGVVVGGRDETAEVVGLDVAQDVALLRVPTQHPGLALPLAAELPPVGTPHALVGFASGLGQSLQLGTVSSVLPAFAGVGGAALTDAVQSDVQTSPGASGGPWLLADGTVVALTSTGVDTNVTVGAGAPTAAALVDAWSRAPQVVTAC</sequence>
<dbReference type="RefSeq" id="WP_171202065.1">
    <property type="nucleotide sequence ID" value="NZ_BAAANP010000006.1"/>
</dbReference>
<gene>
    <name evidence="8" type="ORF">HLB09_03760</name>
</gene>
<evidence type="ECO:0000313" key="9">
    <source>
        <dbReference type="Proteomes" id="UP000555552"/>
    </source>
</evidence>
<keyword evidence="9" id="KW-1185">Reference proteome</keyword>
<organism evidence="8 9">
    <name type="scientific">Pseudokineococcus marinus</name>
    <dbReference type="NCBI Taxonomy" id="351215"/>
    <lineage>
        <taxon>Bacteria</taxon>
        <taxon>Bacillati</taxon>
        <taxon>Actinomycetota</taxon>
        <taxon>Actinomycetes</taxon>
        <taxon>Kineosporiales</taxon>
        <taxon>Kineosporiaceae</taxon>
        <taxon>Pseudokineococcus</taxon>
    </lineage>
</organism>
<proteinExistence type="inferred from homology"/>
<dbReference type="Gene3D" id="2.40.10.10">
    <property type="entry name" value="Trypsin-like serine proteases"/>
    <property type="match status" value="2"/>
</dbReference>
<evidence type="ECO:0000313" key="8">
    <source>
        <dbReference type="EMBL" id="NNH22212.1"/>
    </source>
</evidence>
<dbReference type="InterPro" id="IPR036116">
    <property type="entry name" value="FN3_sf"/>
</dbReference>
<evidence type="ECO:0000256" key="4">
    <source>
        <dbReference type="ARBA" id="ARBA00023295"/>
    </source>
</evidence>
<dbReference type="PANTHER" id="PTHR43343">
    <property type="entry name" value="PEPTIDASE S12"/>
    <property type="match status" value="1"/>
</dbReference>
<dbReference type="Pfam" id="PF13365">
    <property type="entry name" value="Trypsin_2"/>
    <property type="match status" value="1"/>
</dbReference>
<accession>A0A849BN39</accession>
<dbReference type="SUPFAM" id="SSF49265">
    <property type="entry name" value="Fibronectin type III"/>
    <property type="match status" value="1"/>
</dbReference>
<dbReference type="GO" id="GO:0004252">
    <property type="term" value="F:serine-type endopeptidase activity"/>
    <property type="evidence" value="ECO:0007669"/>
    <property type="project" value="InterPro"/>
</dbReference>
<evidence type="ECO:0000256" key="1">
    <source>
        <dbReference type="ARBA" id="ARBA00010541"/>
    </source>
</evidence>
<dbReference type="PROSITE" id="PS51257">
    <property type="entry name" value="PROKAR_LIPOPROTEIN"/>
    <property type="match status" value="1"/>
</dbReference>
<dbReference type="InterPro" id="IPR043504">
    <property type="entry name" value="Peptidase_S1_PA_chymotrypsin"/>
</dbReference>
<reference evidence="8 9" key="1">
    <citation type="submission" date="2020-05" db="EMBL/GenBank/DDBJ databases">
        <title>MicrobeNet Type strains.</title>
        <authorList>
            <person name="Nicholson A.C."/>
        </authorList>
    </citation>
    <scope>NUCLEOTIDE SEQUENCE [LARGE SCALE GENOMIC DNA]</scope>
    <source>
        <strain evidence="8 9">JCM 14547</strain>
    </source>
</reference>
<keyword evidence="5" id="KW-0119">Carbohydrate metabolism</keyword>
<keyword evidence="2" id="KW-0645">Protease</keyword>
<dbReference type="InterPro" id="IPR001940">
    <property type="entry name" value="Peptidase_S1C"/>
</dbReference>
<protein>
    <submittedName>
        <fullName evidence="8">Trypsin-like peptidase domain-containing protein</fullName>
    </submittedName>
</protein>
<keyword evidence="5" id="KW-0624">Polysaccharide degradation</keyword>
<keyword evidence="4" id="KW-0326">Glycosidase</keyword>
<dbReference type="EMBL" id="JABEMA010000026">
    <property type="protein sequence ID" value="NNH22212.1"/>
    <property type="molecule type" value="Genomic_DNA"/>
</dbReference>
<dbReference type="GO" id="GO:0016798">
    <property type="term" value="F:hydrolase activity, acting on glycosyl bonds"/>
    <property type="evidence" value="ECO:0007669"/>
    <property type="project" value="UniProtKB-KW"/>
</dbReference>
<dbReference type="InterPro" id="IPR009003">
    <property type="entry name" value="Peptidase_S1_PA"/>
</dbReference>
<dbReference type="SUPFAM" id="SSF50494">
    <property type="entry name" value="Trypsin-like serine proteases"/>
    <property type="match status" value="1"/>
</dbReference>
<dbReference type="PROSITE" id="PS50853">
    <property type="entry name" value="FN3"/>
    <property type="match status" value="1"/>
</dbReference>
<feature type="chain" id="PRO_5032624246" evidence="6">
    <location>
        <begin position="36"/>
        <end position="403"/>
    </location>
</feature>
<dbReference type="PRINTS" id="PR00834">
    <property type="entry name" value="PROTEASES2C"/>
</dbReference>
<feature type="signal peptide" evidence="6">
    <location>
        <begin position="1"/>
        <end position="35"/>
    </location>
</feature>
<evidence type="ECO:0000256" key="3">
    <source>
        <dbReference type="ARBA" id="ARBA00022801"/>
    </source>
</evidence>
<dbReference type="PANTHER" id="PTHR43343:SF3">
    <property type="entry name" value="PROTEASE DO-LIKE 8, CHLOROPLASTIC"/>
    <property type="match status" value="1"/>
</dbReference>
<dbReference type="GO" id="GO:0006508">
    <property type="term" value="P:proteolysis"/>
    <property type="evidence" value="ECO:0007669"/>
    <property type="project" value="UniProtKB-KW"/>
</dbReference>
<comment type="similarity">
    <text evidence="1">Belongs to the peptidase S1C family.</text>
</comment>
<evidence type="ECO:0000256" key="6">
    <source>
        <dbReference type="SAM" id="SignalP"/>
    </source>
</evidence>
<dbReference type="Proteomes" id="UP000555552">
    <property type="component" value="Unassembled WGS sequence"/>
</dbReference>
<comment type="caution">
    <text evidence="8">The sequence shown here is derived from an EMBL/GenBank/DDBJ whole genome shotgun (WGS) entry which is preliminary data.</text>
</comment>
<feature type="domain" description="Fibronectin type-III" evidence="7">
    <location>
        <begin position="57"/>
        <end position="149"/>
    </location>
</feature>